<dbReference type="EMBL" id="AP018203">
    <property type="protein sequence ID" value="BAY57508.1"/>
    <property type="molecule type" value="Genomic_DNA"/>
</dbReference>
<organism evidence="1 2">
    <name type="scientific">Leptolyngbya boryana NIES-2135</name>
    <dbReference type="NCBI Taxonomy" id="1973484"/>
    <lineage>
        <taxon>Bacteria</taxon>
        <taxon>Bacillati</taxon>
        <taxon>Cyanobacteriota</taxon>
        <taxon>Cyanophyceae</taxon>
        <taxon>Leptolyngbyales</taxon>
        <taxon>Leptolyngbyaceae</taxon>
        <taxon>Leptolyngbya group</taxon>
        <taxon>Leptolyngbya</taxon>
    </lineage>
</organism>
<accession>A0A1Z4JLJ6</accession>
<evidence type="ECO:0000313" key="2">
    <source>
        <dbReference type="Proteomes" id="UP000217895"/>
    </source>
</evidence>
<proteinExistence type="predicted"/>
<sequence>MKSTAITSMQAKEQLLHEIDEIPDFLLEEVLDFVQFLKSKHLRNKLEISAMSEAVLAKDWLRPEEDEAWQDL</sequence>
<keyword evidence="2" id="KW-1185">Reference proteome</keyword>
<gene>
    <name evidence="1" type="ORF">NIES2135_43740</name>
</gene>
<evidence type="ECO:0000313" key="1">
    <source>
        <dbReference type="EMBL" id="BAY57508.1"/>
    </source>
</evidence>
<dbReference type="AlphaFoldDB" id="A0A1Z4JLJ6"/>
<reference evidence="1 2" key="1">
    <citation type="submission" date="2017-06" db="EMBL/GenBank/DDBJ databases">
        <title>Genome sequencing of cyanobaciteial culture collection at National Institute for Environmental Studies (NIES).</title>
        <authorList>
            <person name="Hirose Y."/>
            <person name="Shimura Y."/>
            <person name="Fujisawa T."/>
            <person name="Nakamura Y."/>
            <person name="Kawachi M."/>
        </authorList>
    </citation>
    <scope>NUCLEOTIDE SEQUENCE [LARGE SCALE GENOMIC DNA]</scope>
    <source>
        <strain evidence="1 2">NIES-2135</strain>
    </source>
</reference>
<name>A0A1Z4JLJ6_LEPBY</name>
<protein>
    <submittedName>
        <fullName evidence="1">Uncharacterized protein</fullName>
    </submittedName>
</protein>
<dbReference type="Proteomes" id="UP000217895">
    <property type="component" value="Chromosome"/>
</dbReference>